<dbReference type="Pfam" id="PF13598">
    <property type="entry name" value="DUF4139"/>
    <property type="match status" value="1"/>
</dbReference>
<organism evidence="2">
    <name type="scientific">hydrothermal vent metagenome</name>
    <dbReference type="NCBI Taxonomy" id="652676"/>
    <lineage>
        <taxon>unclassified sequences</taxon>
        <taxon>metagenomes</taxon>
        <taxon>ecological metagenomes</taxon>
    </lineage>
</organism>
<evidence type="ECO:0000259" key="1">
    <source>
        <dbReference type="Pfam" id="PF13598"/>
    </source>
</evidence>
<reference evidence="2" key="1">
    <citation type="submission" date="2016-10" db="EMBL/GenBank/DDBJ databases">
        <authorList>
            <person name="de Groot N.N."/>
        </authorList>
    </citation>
    <scope>NUCLEOTIDE SEQUENCE</scope>
</reference>
<dbReference type="EMBL" id="FPHC01000033">
    <property type="protein sequence ID" value="SFV54471.1"/>
    <property type="molecule type" value="Genomic_DNA"/>
</dbReference>
<feature type="domain" description="DUF4139" evidence="1">
    <location>
        <begin position="172"/>
        <end position="461"/>
    </location>
</feature>
<proteinExistence type="predicted"/>
<evidence type="ECO:0000313" key="2">
    <source>
        <dbReference type="EMBL" id="SFV54471.1"/>
    </source>
</evidence>
<name>A0A1W1BLY3_9ZZZZ</name>
<protein>
    <recommendedName>
        <fullName evidence="1">DUF4139 domain-containing protein</fullName>
    </recommendedName>
</protein>
<dbReference type="AlphaFoldDB" id="A0A1W1BLY3"/>
<accession>A0A1W1BLY3</accession>
<sequence>MKKLILYSAILLASTINAENIATTTNSKDLSLTIYGANTAMISEKRSAIIADEGRVKLVYSGVPSMIDTSSVLATFSQPVKLYSQNYSYDVVNYNSLLKYHLGKEVYYLEKEESLERKQGILLSSNPILIREIGDGDIYTPYKIFFPDIPKEMAIKPSLFWNIETSAKSIDVELKYLTKGLKWKSDYTLDISDKKNLSLNSWITITNNSGATYKDADITVLAGEVNMPQEERGIYYAKRRSVAQPSVAYDSANIENQSFSGYHIYHIPFKESIKDKEKKQISFISKDSIPYERYALNKDNLYFGDQKERKLNFQQIIEFKNSKSNHLGIPLPKGTVRVYQKDDSGVSRFVGATDIGNIPKDESVKLNIGKYFDITGKEKIVKFRKTSREKHITFEIMLNNRGESDQVVKLKKNTPVNSGKLTIKDNCKEPCKSKDINAFSKIYTISLKKSEEYNLTISYDIKRY</sequence>
<dbReference type="InterPro" id="IPR037291">
    <property type="entry name" value="DUF4139"/>
</dbReference>
<gene>
    <name evidence="2" type="ORF">MNB_SV-6-1419</name>
</gene>
<dbReference type="PANTHER" id="PTHR38075:SF1">
    <property type="entry name" value="DUF4139 DOMAIN-CONTAINING PROTEIN"/>
    <property type="match status" value="1"/>
</dbReference>
<dbReference type="PANTHER" id="PTHR38075">
    <property type="entry name" value="DUF4139 DOMAIN-CONTAINING PROTEIN"/>
    <property type="match status" value="1"/>
</dbReference>